<accession>A0ABV5C8W5</accession>
<dbReference type="Proteomes" id="UP001580430">
    <property type="component" value="Unassembled WGS sequence"/>
</dbReference>
<dbReference type="EMBL" id="JBHIRY010000053">
    <property type="protein sequence ID" value="MFB5763949.1"/>
    <property type="molecule type" value="Genomic_DNA"/>
</dbReference>
<evidence type="ECO:0000313" key="2">
    <source>
        <dbReference type="Proteomes" id="UP001580430"/>
    </source>
</evidence>
<proteinExistence type="predicted"/>
<gene>
    <name evidence="1" type="ORF">ACE5LO_26680</name>
</gene>
<dbReference type="RefSeq" id="WP_375522951.1">
    <property type="nucleotide sequence ID" value="NZ_JBHIRY010000053.1"/>
</dbReference>
<evidence type="ECO:0000313" key="1">
    <source>
        <dbReference type="EMBL" id="MFB5763949.1"/>
    </source>
</evidence>
<protein>
    <submittedName>
        <fullName evidence="1">Uncharacterized protein</fullName>
    </submittedName>
</protein>
<comment type="caution">
    <text evidence="1">The sequence shown here is derived from an EMBL/GenBank/DDBJ whole genome shotgun (WGS) entry which is preliminary data.</text>
</comment>
<organism evidence="1 2">
    <name type="scientific">Paenibacillus medicaginis</name>
    <dbReference type="NCBI Taxonomy" id="1470560"/>
    <lineage>
        <taxon>Bacteria</taxon>
        <taxon>Bacillati</taxon>
        <taxon>Bacillota</taxon>
        <taxon>Bacilli</taxon>
        <taxon>Bacillales</taxon>
        <taxon>Paenibacillaceae</taxon>
        <taxon>Paenibacillus</taxon>
    </lineage>
</organism>
<sequence length="170" mass="19336">MYQAICGVGMGGTLNEAEEQVIQEFKHKAQMNLFALEIEMGQEDLLEEYVSFLHKHPDECVKGLTTIMEAAVRYGWRIDRILHTFSEQAVGFAIESGSSNNDEIYHYFYQRAMYEQWMGRPRDAVECILQALRLAHKLGRVFQEVCCTVGIVAGSRDEGANRAVSSTFEE</sequence>
<reference evidence="1 2" key="1">
    <citation type="submission" date="2024-09" db="EMBL/GenBank/DDBJ databases">
        <title>Paenibacillus zeirhizospherea sp. nov., isolated from surface of the maize (Zea mays) roots in a horticulture field, Hungary.</title>
        <authorList>
            <person name="Marton D."/>
            <person name="Farkas M."/>
            <person name="Bedics A."/>
            <person name="Toth E."/>
            <person name="Tancsics A."/>
            <person name="Boka K."/>
            <person name="Marati G."/>
            <person name="Kriszt B."/>
            <person name="Cserhati M."/>
        </authorList>
    </citation>
    <scope>NUCLEOTIDE SEQUENCE [LARGE SCALE GENOMIC DNA]</scope>
    <source>
        <strain evidence="1 2">JCM 18446</strain>
    </source>
</reference>
<keyword evidence="2" id="KW-1185">Reference proteome</keyword>
<name>A0ABV5C8W5_9BACL</name>